<evidence type="ECO:0000313" key="3">
    <source>
        <dbReference type="Proteomes" id="UP001263246"/>
    </source>
</evidence>
<dbReference type="Proteomes" id="UP001263246">
    <property type="component" value="Unassembled WGS sequence"/>
</dbReference>
<name>A0ABU3U1B6_9FIRM</name>
<gene>
    <name evidence="2" type="ORF">RX402_11190</name>
</gene>
<protein>
    <recommendedName>
        <fullName evidence="4">DUF1351 domain-containing protein</fullName>
    </recommendedName>
</protein>
<evidence type="ECO:0008006" key="4">
    <source>
        <dbReference type="Google" id="ProtNLM"/>
    </source>
</evidence>
<comment type="caution">
    <text evidence="2">The sequence shown here is derived from an EMBL/GenBank/DDBJ whole genome shotgun (WGS) entry which is preliminary data.</text>
</comment>
<evidence type="ECO:0000256" key="1">
    <source>
        <dbReference type="SAM" id="Coils"/>
    </source>
</evidence>
<accession>A0ABU3U1B6</accession>
<feature type="coiled-coil region" evidence="1">
    <location>
        <begin position="143"/>
        <end position="240"/>
    </location>
</feature>
<dbReference type="EMBL" id="JAWHPR010000006">
    <property type="protein sequence ID" value="MDU8689295.1"/>
    <property type="molecule type" value="Genomic_DNA"/>
</dbReference>
<reference evidence="2 3" key="1">
    <citation type="submission" date="2023-10" db="EMBL/GenBank/DDBJ databases">
        <title>Host Genetic Regulation of Human Gut Microbial Structural Variation.</title>
        <authorList>
            <person name="Harmsen H.J.M."/>
        </authorList>
    </citation>
    <scope>NUCLEOTIDE SEQUENCE [LARGE SCALE GENOMIC DNA]</scope>
    <source>
        <strain evidence="2 3">HTF-F</strain>
    </source>
</reference>
<organism evidence="2 3">
    <name type="scientific">Faecalibacterium wellingii</name>
    <dbReference type="NCBI Taxonomy" id="2929491"/>
    <lineage>
        <taxon>Bacteria</taxon>
        <taxon>Bacillati</taxon>
        <taxon>Bacillota</taxon>
        <taxon>Clostridia</taxon>
        <taxon>Eubacteriales</taxon>
        <taxon>Oscillospiraceae</taxon>
        <taxon>Faecalibacterium</taxon>
    </lineage>
</organism>
<evidence type="ECO:0000313" key="2">
    <source>
        <dbReference type="EMBL" id="MDU8689295.1"/>
    </source>
</evidence>
<keyword evidence="1" id="KW-0175">Coiled coil</keyword>
<dbReference type="RefSeq" id="WP_249238159.1">
    <property type="nucleotide sequence ID" value="NZ_CP094473.1"/>
</dbReference>
<proteinExistence type="predicted"/>
<sequence length="359" mass="41291">MFNARVRETTERFYQRYLEQFQQMQQQGYEAYIPDEMQRLQNDLSLIRHLLVTDPAEAREISFTVGSYIRSLWPLGRSAAAEFAFAERQRTEARRLEKQQTQNALMNEYYRYIGAIPPAVVHFAQNDLLALRQKLESGAGGSVSELQHQISEITQQAEQKAADWKRQKIQSHKKADLASRLEEVQASVQQEKIEDQQAAKEFLARLESLQNDLAGGTCSVEAAEQEISQIETQVDDVLITEEVRRQTVRSIVKQLRSQDFMVSAPTVIKNDSGSFVCITAKKPSGKRAECQIDLKGKIRYKFDKYEGMTCLKDIERFNVDLDKIYSVKLSDERVLWSNPDRLSKDADQMPTGSTERRHL</sequence>
<keyword evidence="3" id="KW-1185">Reference proteome</keyword>